<feature type="region of interest" description="Disordered" evidence="2">
    <location>
        <begin position="210"/>
        <end position="280"/>
    </location>
</feature>
<feature type="compositionally biased region" description="Polar residues" evidence="2">
    <location>
        <begin position="1457"/>
        <end position="1467"/>
    </location>
</feature>
<feature type="compositionally biased region" description="Basic residues" evidence="2">
    <location>
        <begin position="1028"/>
        <end position="1056"/>
    </location>
</feature>
<feature type="compositionally biased region" description="Basic and acidic residues" evidence="2">
    <location>
        <begin position="339"/>
        <end position="348"/>
    </location>
</feature>
<feature type="compositionally biased region" description="Basic and acidic residues" evidence="2">
    <location>
        <begin position="578"/>
        <end position="587"/>
    </location>
</feature>
<feature type="compositionally biased region" description="Acidic residues" evidence="2">
    <location>
        <begin position="589"/>
        <end position="598"/>
    </location>
</feature>
<feature type="compositionally biased region" description="Polar residues" evidence="2">
    <location>
        <begin position="388"/>
        <end position="410"/>
    </location>
</feature>
<feature type="compositionally biased region" description="Basic residues" evidence="2">
    <location>
        <begin position="433"/>
        <end position="443"/>
    </location>
</feature>
<feature type="compositionally biased region" description="Basic and acidic residues" evidence="2">
    <location>
        <begin position="622"/>
        <end position="632"/>
    </location>
</feature>
<name>A0A7S4IX93_9STRA</name>
<evidence type="ECO:0000256" key="2">
    <source>
        <dbReference type="SAM" id="MobiDB-lite"/>
    </source>
</evidence>
<sequence length="2208" mass="237927">MTLTERSPNVTFAPSPSSRGFDVSSLSKPSASSAKTAELATAQKRAGGEKRKARSGGESTSRPGGGTRRRSARFLPRSQSPLEVDENIDVNGTRNEEENGGARGAVDASAVEANAAASPDERYPCTFARSVSSSFVDLDGTDIVTSLRAKLADARREAEGYKSSLDRVRDVVAGADVSGATSVAAGAIDIFRELRQILGVDFGAQWNTSEGSSLRHGDENAATAAAGSVLPSSLSLPSSRSRSRSPPLTSRTESPPSPQGTSLLDASDDEGEGNDGQASVREQILSPELKLGEGDIVFEGITPVGKERISLEEEEEHTAVPCASSNAEENGIGPMAAKQGDDKWHGERQPSPPSTDATLPESEARFLDEETESPLPREEDEEDGVIPTSEQEMSSSPLDNVNRSAVTDETSITDERNVSIWMDDSSPSPEAKARRRRAPRRSLRLNTCVGKQMLGKQMLTDEENSSAASPSPLPSSLASGASQSPLPFSPEGAVGEDERESRGTLLQEASQSPASDDGSNGGSPEGDFNREAEPSPDASLSSNRSSGSEGDDHAAVASDFDGSDEGSKVEIEPSPLPSREEEYHTPDGMDFDPAEEAESGVPNDAAMDAEAEGPAQQASPKSPDEFEFRGSDDENNDDGSDKKKTAMKVTDDCSDQQRREKSKSARRRLSVAAPRNNQNQQQPRLRRSNRRQTLDLHAAERIRREREQQEEEERLEREQQQQQPKEEETGEEETKEEAPTSTPAYEFATPVLPNAELDCGNFDSSCGEDTRVEGKNADESATVDDVARRSVPQELAHDTKAWAEAAPPPSNHRDEFEFHGDDNDDDVRSTLALATPGKDAEKGTDTSGTDGAKKEESSTKRRQSTIATTNRKQKRRLSQRRKTMAITHSGRVLLGSKYTPSPPDSTASSEDAYSLLNSVGSSCRKGEEAPSPEDVPSPEEAGEAESVSKDEGESPNGTLEPQAAEEPRDKEAVVEKIEGGREERPPTGGDNRDNGGSDDSPSGNEPLPSSTPTMVIAEEEELPNANKTKAKKQKKNKKKKKKKKKRHRQGRRRSVRLAKAMAPQQHESEDEDDSPCPGISPNVPSLAAVAGVALLPKDDKPNEQHDLKKENNGGSRNGGVDEDSHYVNFAIESVKMEELELAPASAEEKGEKNSPEALIDAPLGDADGNKSKAKSSTRRSQRRRTMARNEGTLLLGSATSKDAIPEEESHREMEEGAPNEAGDCKGTSDLAAAGVLESGEAKKSTSLELEEGGQKIKTARRSQRRRTMARNDGTLVLGSGASAEDRGGMPSMQTHQGKVESYPGETTDGETGASPAKKLAPGMAIESESASVKPEVLRSPASSLLWKNSAQKAGKDNDSAVVTTGGNSGGSSCSHLPRPPLAPSTPARRLRRKSVIPSRFRDSDILMGQDLPSREVCSSPESDGVGGSGVTGDMAVNAGRDLPAQCDVEETADDSGSRNVAEQSSLGTPPLDAAAAAVAAEESSDFVPPEANAGAFSGELHLDLSDNEMPAEHHNDRRDHHQGRKPPKRRRRSNAVIGALGGGGLVTGIEIEKLAAESRRRSMGLRTGRPRVEPRDDDAVDRCGVLVDMGSRSCESAPTSDTRAAYPRGTEGLNIGETGYNDHPARVPSGTEPADNGSGNCVGKEEKVREERGRKDEEPRRQLTHSGGGEQSHDGGPNVTTMTADAEALREDGATTRDAELQAKMGQVRISSSDINTRIKYLFPKEAATMPCVSARLFACVTLLLEKSMPTDKDGSSSQSRRQLRSKPLSQLQSVQPLMKAFVRAELTTLGDFDREYQHRKTLRFCSVDYSSTLNPVDRKEGSHEHLEACIDSMHAMLREIDGVRGALRAGDRAETRHSIFPCVGAVALALRFIGSGAGVQLREECSNSMPLQWPSSRFIRAAQMYQEEVQAISSSEQCRGSAASRVRERLGDFIGRAIRFYLRRFFDSCPLNITAESDKHEPVDYSSARSRIHELVELVPHEGGERDTAAADGSISSVFSSALRAIQEYADMRRDAAARGRGSAGDFVDALCSSEACRRGIGTKGQQHILTVEDQRTIEEEIDEAHVILRGVRATKFVHDLMHWNGVMAGIQAVGGFEQVERYAKLFNAFDLSGSCPEEAHFSLLQDVGGFVGGLDSDIKTASEVEKCCEDALKNVWHSCKCGRRDKRLLQQNPRIAEIKAHLKNGAEQLLFPALARPSEEEYEEDD</sequence>
<feature type="compositionally biased region" description="Basic and acidic residues" evidence="2">
    <location>
        <begin position="811"/>
        <end position="821"/>
    </location>
</feature>
<feature type="coiled-coil region" evidence="1">
    <location>
        <begin position="144"/>
        <end position="171"/>
    </location>
</feature>
<protein>
    <submittedName>
        <fullName evidence="3">Uncharacterized protein</fullName>
    </submittedName>
</protein>
<feature type="compositionally biased region" description="Basic and acidic residues" evidence="2">
    <location>
        <begin position="1096"/>
        <end position="1111"/>
    </location>
</feature>
<feature type="compositionally biased region" description="Low complexity" evidence="2">
    <location>
        <begin position="1756"/>
        <end position="1771"/>
    </location>
</feature>
<accession>A0A7S4IX93</accession>
<feature type="compositionally biased region" description="Basic and acidic residues" evidence="2">
    <location>
        <begin position="692"/>
        <end position="707"/>
    </location>
</feature>
<feature type="compositionally biased region" description="Polar residues" evidence="2">
    <location>
        <begin position="904"/>
        <end position="921"/>
    </location>
</feature>
<feature type="compositionally biased region" description="Basic and acidic residues" evidence="2">
    <location>
        <begin position="1500"/>
        <end position="1519"/>
    </location>
</feature>
<feature type="compositionally biased region" description="Polar residues" evidence="2">
    <location>
        <begin position="507"/>
        <end position="518"/>
    </location>
</feature>
<evidence type="ECO:0000313" key="3">
    <source>
        <dbReference type="EMBL" id="CAE2242224.1"/>
    </source>
</evidence>
<feature type="compositionally biased region" description="Basic residues" evidence="2">
    <location>
        <begin position="1171"/>
        <end position="1186"/>
    </location>
</feature>
<feature type="compositionally biased region" description="Low complexity" evidence="2">
    <location>
        <begin position="465"/>
        <end position="486"/>
    </location>
</feature>
<feature type="compositionally biased region" description="Polar residues" evidence="2">
    <location>
        <begin position="1340"/>
        <end position="1351"/>
    </location>
</feature>
<feature type="compositionally biased region" description="Basic and acidic residues" evidence="2">
    <location>
        <begin position="639"/>
        <end position="663"/>
    </location>
</feature>
<feature type="region of interest" description="Disordered" evidence="2">
    <location>
        <begin position="1591"/>
        <end position="1680"/>
    </location>
</feature>
<feature type="compositionally biased region" description="Basic and acidic residues" evidence="2">
    <location>
        <begin position="1643"/>
        <end position="1661"/>
    </location>
</feature>
<dbReference type="EMBL" id="HBKQ01024158">
    <property type="protein sequence ID" value="CAE2242224.1"/>
    <property type="molecule type" value="Transcribed_RNA"/>
</dbReference>
<feature type="compositionally biased region" description="Basic and acidic residues" evidence="2">
    <location>
        <begin position="768"/>
        <end position="778"/>
    </location>
</feature>
<feature type="region of interest" description="Disordered" evidence="2">
    <location>
        <begin position="1140"/>
        <end position="1542"/>
    </location>
</feature>
<proteinExistence type="predicted"/>
<evidence type="ECO:0000256" key="1">
    <source>
        <dbReference type="SAM" id="Coils"/>
    </source>
</evidence>
<feature type="compositionally biased region" description="Basic and acidic residues" evidence="2">
    <location>
        <begin position="714"/>
        <end position="727"/>
    </location>
</feature>
<reference evidence="3" key="1">
    <citation type="submission" date="2021-01" db="EMBL/GenBank/DDBJ databases">
        <authorList>
            <person name="Corre E."/>
            <person name="Pelletier E."/>
            <person name="Niang G."/>
            <person name="Scheremetjew M."/>
            <person name="Finn R."/>
            <person name="Kale V."/>
            <person name="Holt S."/>
            <person name="Cochrane G."/>
            <person name="Meng A."/>
            <person name="Brown T."/>
            <person name="Cohen L."/>
        </authorList>
    </citation>
    <scope>NUCLEOTIDE SEQUENCE</scope>
    <source>
        <strain evidence="3">Isolate 1302-5</strain>
    </source>
</reference>
<feature type="compositionally biased region" description="Low complexity" evidence="2">
    <location>
        <begin position="230"/>
        <end position="254"/>
    </location>
</feature>
<feature type="compositionally biased region" description="Low complexity" evidence="2">
    <location>
        <begin position="539"/>
        <end position="548"/>
    </location>
</feature>
<gene>
    <name evidence="3" type="ORF">OAUR00152_LOCUS16462</name>
</gene>
<feature type="region of interest" description="Disordered" evidence="2">
    <location>
        <begin position="1"/>
        <end position="105"/>
    </location>
</feature>
<feature type="compositionally biased region" description="Basic and acidic residues" evidence="2">
    <location>
        <begin position="1203"/>
        <end position="1214"/>
    </location>
</feature>
<feature type="compositionally biased region" description="Low complexity" evidence="2">
    <location>
        <begin position="24"/>
        <end position="35"/>
    </location>
</feature>
<feature type="compositionally biased region" description="Basic residues" evidence="2">
    <location>
        <begin position="871"/>
        <end position="883"/>
    </location>
</feature>
<feature type="compositionally biased region" description="Basic residues" evidence="2">
    <location>
        <begin position="1257"/>
        <end position="1268"/>
    </location>
</feature>
<keyword evidence="1" id="KW-0175">Coiled coil</keyword>
<organism evidence="3">
    <name type="scientific">Odontella aurita</name>
    <dbReference type="NCBI Taxonomy" id="265563"/>
    <lineage>
        <taxon>Eukaryota</taxon>
        <taxon>Sar</taxon>
        <taxon>Stramenopiles</taxon>
        <taxon>Ochrophyta</taxon>
        <taxon>Bacillariophyta</taxon>
        <taxon>Mediophyceae</taxon>
        <taxon>Biddulphiophycidae</taxon>
        <taxon>Eupodiscales</taxon>
        <taxon>Odontellaceae</taxon>
        <taxon>Odontella</taxon>
    </lineage>
</organism>
<feature type="compositionally biased region" description="Polar residues" evidence="2">
    <location>
        <begin position="1593"/>
        <end position="1602"/>
    </location>
</feature>
<feature type="region of interest" description="Disordered" evidence="2">
    <location>
        <begin position="1749"/>
        <end position="1771"/>
    </location>
</feature>
<feature type="compositionally biased region" description="Polar residues" evidence="2">
    <location>
        <begin position="1"/>
        <end position="18"/>
    </location>
</feature>
<feature type="compositionally biased region" description="Basic residues" evidence="2">
    <location>
        <begin position="1520"/>
        <end position="1533"/>
    </location>
</feature>
<feature type="region of interest" description="Disordered" evidence="2">
    <location>
        <begin position="309"/>
        <end position="1124"/>
    </location>
</feature>
<feature type="compositionally biased region" description="Basic and acidic residues" evidence="2">
    <location>
        <begin position="965"/>
        <end position="995"/>
    </location>
</feature>